<reference evidence="3 4" key="1">
    <citation type="submission" date="2023-07" db="EMBL/GenBank/DDBJ databases">
        <title>Sorghum-associated microbial communities from plants grown in Nebraska, USA.</title>
        <authorList>
            <person name="Schachtman D."/>
        </authorList>
    </citation>
    <scope>NUCLEOTIDE SEQUENCE [LARGE SCALE GENOMIC DNA]</scope>
    <source>
        <strain evidence="3 4">BE308</strain>
    </source>
</reference>
<evidence type="ECO:0008006" key="5">
    <source>
        <dbReference type="Google" id="ProtNLM"/>
    </source>
</evidence>
<name>A0ABU1ZPZ1_9BURK</name>
<dbReference type="Proteomes" id="UP001268089">
    <property type="component" value="Unassembled WGS sequence"/>
</dbReference>
<evidence type="ECO:0000313" key="3">
    <source>
        <dbReference type="EMBL" id="MDR7307619.1"/>
    </source>
</evidence>
<keyword evidence="2" id="KW-0732">Signal</keyword>
<dbReference type="RefSeq" id="WP_310344023.1">
    <property type="nucleotide sequence ID" value="NZ_JAVDXO010000007.1"/>
</dbReference>
<comment type="caution">
    <text evidence="3">The sequence shown here is derived from an EMBL/GenBank/DDBJ whole genome shotgun (WGS) entry which is preliminary data.</text>
</comment>
<gene>
    <name evidence="3" type="ORF">J2X15_002923</name>
</gene>
<evidence type="ECO:0000256" key="2">
    <source>
        <dbReference type="SAM" id="SignalP"/>
    </source>
</evidence>
<dbReference type="EMBL" id="JAVDXO010000007">
    <property type="protein sequence ID" value="MDR7307619.1"/>
    <property type="molecule type" value="Genomic_DNA"/>
</dbReference>
<keyword evidence="1" id="KW-0812">Transmembrane</keyword>
<keyword evidence="1" id="KW-1133">Transmembrane helix</keyword>
<feature type="chain" id="PRO_5046746006" description="DUF3999 domain-containing protein" evidence="2">
    <location>
        <begin position="22"/>
        <end position="463"/>
    </location>
</feature>
<evidence type="ECO:0000313" key="4">
    <source>
        <dbReference type="Proteomes" id="UP001268089"/>
    </source>
</evidence>
<organism evidence="3 4">
    <name type="scientific">Rhodoferax saidenbachensis</name>
    <dbReference type="NCBI Taxonomy" id="1484693"/>
    <lineage>
        <taxon>Bacteria</taxon>
        <taxon>Pseudomonadati</taxon>
        <taxon>Pseudomonadota</taxon>
        <taxon>Betaproteobacteria</taxon>
        <taxon>Burkholderiales</taxon>
        <taxon>Comamonadaceae</taxon>
        <taxon>Rhodoferax</taxon>
    </lineage>
</organism>
<dbReference type="Pfam" id="PF13163">
    <property type="entry name" value="DUF3999"/>
    <property type="match status" value="1"/>
</dbReference>
<keyword evidence="1" id="KW-0472">Membrane</keyword>
<protein>
    <recommendedName>
        <fullName evidence="5">DUF3999 domain-containing protein</fullName>
    </recommendedName>
</protein>
<proteinExistence type="predicted"/>
<evidence type="ECO:0000256" key="1">
    <source>
        <dbReference type="SAM" id="Phobius"/>
    </source>
</evidence>
<accession>A0ABU1ZPZ1</accession>
<keyword evidence="4" id="KW-1185">Reference proteome</keyword>
<feature type="transmembrane region" description="Helical" evidence="1">
    <location>
        <begin position="435"/>
        <end position="456"/>
    </location>
</feature>
<dbReference type="InterPro" id="IPR025060">
    <property type="entry name" value="DUF3999"/>
</dbReference>
<sequence length="463" mass="48092">MKARMVLVAALAATVVTWALAAEAPAPVEFAWRGTLTLPAGSSLVRAEVPAEALLRMQSSAAHDLRVFNAEGTVVPYALLRSADLERTAPLVQTRTYTAYPLFATAAGAKPVRGAVEVRVSADGSAWVQWGAKAAALPDDAQPLQAALFDTRAEKHALAALDIKAELPRNALVHLALASSDDLQDWHPVPVKGPLFRFDGADAPASSTLELQQPLNPQGRYLRLSWAGQSGVKLASITGRVAPQTAVLPRVRSALSAGTPDGSSLSWTLPFATPIAALHLQATQDNTLLPLRISGRADATQLWRTLASTVVYRLDTVGQGSSNPPVLLQGASVRGLRVEASNGQALASSSLQASVEFAPLQVAFLASGPGPFTLAVGRANTASAAVDASLLGSVSPAKLAELPAVAVQQVRADAPDAPHVWAAALLPDGVTVRTALLWAVLVVGVLSLAGVAYALLRQITGSK</sequence>
<feature type="signal peptide" evidence="2">
    <location>
        <begin position="1"/>
        <end position="21"/>
    </location>
</feature>